<accession>A0ABS1Z0Y0</accession>
<name>A0ABS1Z0Y0_9GAMM</name>
<gene>
    <name evidence="2" type="ORF">JJB79_01265</name>
</gene>
<evidence type="ECO:0000313" key="2">
    <source>
        <dbReference type="EMBL" id="MBM0746054.1"/>
    </source>
</evidence>
<evidence type="ECO:0000313" key="3">
    <source>
        <dbReference type="Proteomes" id="UP000809137"/>
    </source>
</evidence>
<dbReference type="RefSeq" id="WP_039384530.1">
    <property type="nucleotide sequence ID" value="NZ_CP083448.1"/>
</dbReference>
<proteinExistence type="predicted"/>
<comment type="caution">
    <text evidence="2">The sequence shown here is derived from an EMBL/GenBank/DDBJ whole genome shotgun (WGS) entry which is preliminary data.</text>
</comment>
<dbReference type="EMBL" id="JAFCXS010000001">
    <property type="protein sequence ID" value="MBM0746054.1"/>
    <property type="molecule type" value="Genomic_DNA"/>
</dbReference>
<keyword evidence="3" id="KW-1185">Reference proteome</keyword>
<reference evidence="2 3" key="1">
    <citation type="submission" date="2021-01" db="EMBL/GenBank/DDBJ databases">
        <title>Complete genome sequence of Pantoea eucrina OB49, a heavy metal tolerant bacterium with PGPR potential isolated from wheat in Algeria.</title>
        <authorList>
            <person name="Lekired A."/>
            <person name="Ouzari I.H."/>
        </authorList>
    </citation>
    <scope>NUCLEOTIDE SEQUENCE [LARGE SCALE GENOMIC DNA]</scope>
    <source>
        <strain evidence="2 3">OB49</strain>
    </source>
</reference>
<evidence type="ECO:0000256" key="1">
    <source>
        <dbReference type="SAM" id="MobiDB-lite"/>
    </source>
</evidence>
<dbReference type="GeneID" id="84691350"/>
<sequence>MQKGQSGFSHALPVTDKQRQVDAGGYPALSLKGAREESINIGREPEEGMDIYTYPAARYKKMSQL</sequence>
<dbReference type="Proteomes" id="UP000809137">
    <property type="component" value="Unassembled WGS sequence"/>
</dbReference>
<protein>
    <submittedName>
        <fullName evidence="2">Uncharacterized protein</fullName>
    </submittedName>
</protein>
<feature type="region of interest" description="Disordered" evidence="1">
    <location>
        <begin position="1"/>
        <end position="29"/>
    </location>
</feature>
<organism evidence="2 3">
    <name type="scientific">Pantoea eucrina</name>
    <dbReference type="NCBI Taxonomy" id="472693"/>
    <lineage>
        <taxon>Bacteria</taxon>
        <taxon>Pseudomonadati</taxon>
        <taxon>Pseudomonadota</taxon>
        <taxon>Gammaproteobacteria</taxon>
        <taxon>Enterobacterales</taxon>
        <taxon>Erwiniaceae</taxon>
        <taxon>Pantoea</taxon>
    </lineage>
</organism>